<feature type="signal peptide" evidence="9">
    <location>
        <begin position="1"/>
        <end position="33"/>
    </location>
</feature>
<sequence>MRPAISQKSFFHPVLHIHIHILVFIHHLIISSSTPPPPPPPPPPSFSAPSHHRSSSSSSRLLHRHPLQTQASFPRQGNPIHPRSSPSRCPALLRNISTFSSSLALRLLLLLLLLLLSLRLARAIADHHGTYRARTFSNNVKHATRPESRISDDNYGHHNIPNRSQHQHSASSFDPPSTGVQPAPSGQVSRHRKVRSQPVNFLDDPSLLINTSGLSYSTAQNSAIMGRKFTTFLQENRIPDGNVSQNLATRQRAMSEVIPQQGFLQDVTSGVTNSQDLANPQLNPPMTPRIMNGMNFMPVTPGSPFMGIMPQQASAFSQQISQQAMNTQFILSPESTRKPKRAFPPLSTNIRSIPPPPDLVEKIKNHMRRHSVDTTRTIDPYFANAAGSNSSLPSPPNSAPLVTSNSFDMAPMPHPNSSVISHITVPEEGMFDDEEEEEDTSYFSPSNSSPGQSPTCPSSPQMQSIDSVLATDKLQRALQTAASRQTQGGASDSLDLVQSSIDSVDLDLDDETRVPGGFVRASGISNDEISAYISGPEPSDNKWVCLYPECQKRFGRKENIKSHVQTHLGDRQFRCEVCKKCFVRQHDLKRHAKIHTGIKPYPCKCGNSFARHDALTRHRQRGMCIGAFEGIVKKVVKRGRPKKIKVEGEVETPRKRRRNKKRAKGAEGVSSSGSGASISSGSSIAASSPSACDDNDGWENPTSPGLNLLETVPEIAPNPPLATGKRKRGASQEPEEHEQGISKRGKLDSVHMSTFAEFGPSDFVLPPNSPMYSAPSTPGDLLNEMPTATRGKTENTLGFCDPLLSSFDEDTSFTPEGSPEFQVLHRKYVSAFNTPEWEGLAAPAIAADKVDLREILGLSDLGASSTAMNEPGGVVGGAFQFLGSSKDMHPHDMGLSNLNTLNNGFDLGLADEGFDFIKPELLQESDVLDLQLWQNLQGDY</sequence>
<dbReference type="GO" id="GO:0008270">
    <property type="term" value="F:zinc ion binding"/>
    <property type="evidence" value="ECO:0007669"/>
    <property type="project" value="UniProtKB-KW"/>
</dbReference>
<dbReference type="Gene3D" id="3.30.160.60">
    <property type="entry name" value="Classic Zinc Finger"/>
    <property type="match status" value="3"/>
</dbReference>
<feature type="compositionally biased region" description="Polar residues" evidence="8">
    <location>
        <begin position="161"/>
        <end position="188"/>
    </location>
</feature>
<keyword evidence="6" id="KW-0539">Nucleus</keyword>
<feature type="region of interest" description="Disordered" evidence="8">
    <location>
        <begin position="431"/>
        <end position="462"/>
    </location>
</feature>
<protein>
    <recommendedName>
        <fullName evidence="10">C2H2-type domain-containing protein</fullName>
    </recommendedName>
</protein>
<proteinExistence type="predicted"/>
<comment type="subcellular location">
    <subcellularLocation>
        <location evidence="1">Nucleus</location>
    </subcellularLocation>
</comment>
<dbReference type="InterPro" id="IPR013087">
    <property type="entry name" value="Znf_C2H2_type"/>
</dbReference>
<evidence type="ECO:0000256" key="9">
    <source>
        <dbReference type="SAM" id="SignalP"/>
    </source>
</evidence>
<gene>
    <name evidence="11" type="ORF">Dda_4658</name>
</gene>
<evidence type="ECO:0000259" key="10">
    <source>
        <dbReference type="PROSITE" id="PS50157"/>
    </source>
</evidence>
<dbReference type="SMART" id="SM00355">
    <property type="entry name" value="ZnF_C2H2"/>
    <property type="match status" value="2"/>
</dbReference>
<keyword evidence="3" id="KW-0677">Repeat</keyword>
<evidence type="ECO:0000256" key="6">
    <source>
        <dbReference type="ARBA" id="ARBA00023242"/>
    </source>
</evidence>
<evidence type="ECO:0000313" key="12">
    <source>
        <dbReference type="Proteomes" id="UP001221413"/>
    </source>
</evidence>
<dbReference type="SUPFAM" id="SSF57667">
    <property type="entry name" value="beta-beta-alpha zinc fingers"/>
    <property type="match status" value="2"/>
</dbReference>
<dbReference type="EMBL" id="JAQGDS010000005">
    <property type="protein sequence ID" value="KAJ6260432.1"/>
    <property type="molecule type" value="Genomic_DNA"/>
</dbReference>
<dbReference type="GO" id="GO:0000981">
    <property type="term" value="F:DNA-binding transcription factor activity, RNA polymerase II-specific"/>
    <property type="evidence" value="ECO:0007669"/>
    <property type="project" value="TreeGrafter"/>
</dbReference>
<feature type="compositionally biased region" description="Acidic residues" evidence="8">
    <location>
        <begin position="431"/>
        <end position="440"/>
    </location>
</feature>
<keyword evidence="5" id="KW-0862">Zinc</keyword>
<accession>A0AAD6IY38</accession>
<evidence type="ECO:0000256" key="2">
    <source>
        <dbReference type="ARBA" id="ARBA00022723"/>
    </source>
</evidence>
<feature type="chain" id="PRO_5042284884" description="C2H2-type domain-containing protein" evidence="9">
    <location>
        <begin position="34"/>
        <end position="940"/>
    </location>
</feature>
<evidence type="ECO:0000256" key="1">
    <source>
        <dbReference type="ARBA" id="ARBA00004123"/>
    </source>
</evidence>
<dbReference type="PANTHER" id="PTHR24388:SF54">
    <property type="entry name" value="PROTEIN ESCARGOT"/>
    <property type="match status" value="1"/>
</dbReference>
<dbReference type="InterPro" id="IPR050527">
    <property type="entry name" value="Snail/Krueppel_Znf"/>
</dbReference>
<feature type="compositionally biased region" description="Basic residues" evidence="8">
    <location>
        <begin position="654"/>
        <end position="663"/>
    </location>
</feature>
<evidence type="ECO:0000256" key="3">
    <source>
        <dbReference type="ARBA" id="ARBA00022737"/>
    </source>
</evidence>
<feature type="compositionally biased region" description="Low complexity" evidence="8">
    <location>
        <begin position="666"/>
        <end position="691"/>
    </location>
</feature>
<keyword evidence="12" id="KW-1185">Reference proteome</keyword>
<dbReference type="InterPro" id="IPR036236">
    <property type="entry name" value="Znf_C2H2_sf"/>
</dbReference>
<feature type="region of interest" description="Disordered" evidence="8">
    <location>
        <begin position="643"/>
        <end position="746"/>
    </location>
</feature>
<dbReference type="Proteomes" id="UP001221413">
    <property type="component" value="Unassembled WGS sequence"/>
</dbReference>
<dbReference type="FunFam" id="3.30.160.60:FF:000504">
    <property type="entry name" value="C2H2 transcription factor swi5"/>
    <property type="match status" value="1"/>
</dbReference>
<feature type="compositionally biased region" description="Polar residues" evidence="8">
    <location>
        <begin position="441"/>
        <end position="462"/>
    </location>
</feature>
<organism evidence="11 12">
    <name type="scientific">Drechslerella dactyloides</name>
    <name type="common">Nematode-trapping fungus</name>
    <name type="synonym">Arthrobotrys dactyloides</name>
    <dbReference type="NCBI Taxonomy" id="74499"/>
    <lineage>
        <taxon>Eukaryota</taxon>
        <taxon>Fungi</taxon>
        <taxon>Dikarya</taxon>
        <taxon>Ascomycota</taxon>
        <taxon>Pezizomycotina</taxon>
        <taxon>Orbiliomycetes</taxon>
        <taxon>Orbiliales</taxon>
        <taxon>Orbiliaceae</taxon>
        <taxon>Drechslerella</taxon>
    </lineage>
</organism>
<feature type="domain" description="C2H2-type" evidence="10">
    <location>
        <begin position="543"/>
        <end position="572"/>
    </location>
</feature>
<feature type="compositionally biased region" description="Basic and acidic residues" evidence="8">
    <location>
        <begin position="737"/>
        <end position="746"/>
    </location>
</feature>
<dbReference type="AlphaFoldDB" id="A0AAD6IY38"/>
<evidence type="ECO:0000256" key="8">
    <source>
        <dbReference type="SAM" id="MobiDB-lite"/>
    </source>
</evidence>
<keyword evidence="9" id="KW-0732">Signal</keyword>
<comment type="caution">
    <text evidence="11">The sequence shown here is derived from an EMBL/GenBank/DDBJ whole genome shotgun (WGS) entry which is preliminary data.</text>
</comment>
<keyword evidence="4 7" id="KW-0863">Zinc-finger</keyword>
<dbReference type="PROSITE" id="PS50157">
    <property type="entry name" value="ZINC_FINGER_C2H2_2"/>
    <property type="match status" value="2"/>
</dbReference>
<dbReference type="GO" id="GO:0005634">
    <property type="term" value="C:nucleus"/>
    <property type="evidence" value="ECO:0007669"/>
    <property type="project" value="UniProtKB-SubCell"/>
</dbReference>
<dbReference type="GO" id="GO:0000978">
    <property type="term" value="F:RNA polymerase II cis-regulatory region sequence-specific DNA binding"/>
    <property type="evidence" value="ECO:0007669"/>
    <property type="project" value="TreeGrafter"/>
</dbReference>
<evidence type="ECO:0000256" key="4">
    <source>
        <dbReference type="ARBA" id="ARBA00022771"/>
    </source>
</evidence>
<dbReference type="PROSITE" id="PS00028">
    <property type="entry name" value="ZINC_FINGER_C2H2_1"/>
    <property type="match status" value="2"/>
</dbReference>
<feature type="compositionally biased region" description="Basic and acidic residues" evidence="8">
    <location>
        <begin position="644"/>
        <end position="653"/>
    </location>
</feature>
<name>A0AAD6IY38_DREDA</name>
<keyword evidence="2" id="KW-0479">Metal-binding</keyword>
<dbReference type="PANTHER" id="PTHR24388">
    <property type="entry name" value="ZINC FINGER PROTEIN"/>
    <property type="match status" value="1"/>
</dbReference>
<feature type="compositionally biased region" description="Pro residues" evidence="8">
    <location>
        <begin position="34"/>
        <end position="46"/>
    </location>
</feature>
<feature type="domain" description="C2H2-type" evidence="10">
    <location>
        <begin position="573"/>
        <end position="600"/>
    </location>
</feature>
<evidence type="ECO:0000256" key="7">
    <source>
        <dbReference type="PROSITE-ProRule" id="PRU00042"/>
    </source>
</evidence>
<evidence type="ECO:0000313" key="11">
    <source>
        <dbReference type="EMBL" id="KAJ6260432.1"/>
    </source>
</evidence>
<feature type="region of interest" description="Disordered" evidence="8">
    <location>
        <begin position="336"/>
        <end position="359"/>
    </location>
</feature>
<feature type="region of interest" description="Disordered" evidence="8">
    <location>
        <begin position="138"/>
        <end position="197"/>
    </location>
</feature>
<reference evidence="11" key="1">
    <citation type="submission" date="2023-01" db="EMBL/GenBank/DDBJ databases">
        <title>The chitinases involved in constricting ring structure development in the nematode-trapping fungus Drechslerella dactyloides.</title>
        <authorList>
            <person name="Wang R."/>
            <person name="Zhang L."/>
            <person name="Tang P."/>
            <person name="Li S."/>
            <person name="Liang L."/>
        </authorList>
    </citation>
    <scope>NUCLEOTIDE SEQUENCE</scope>
    <source>
        <strain evidence="11">YMF1.00031</strain>
    </source>
</reference>
<dbReference type="Pfam" id="PF00096">
    <property type="entry name" value="zf-C2H2"/>
    <property type="match status" value="1"/>
</dbReference>
<feature type="region of interest" description="Disordered" evidence="8">
    <location>
        <begin position="34"/>
        <end position="62"/>
    </location>
</feature>
<evidence type="ECO:0000256" key="5">
    <source>
        <dbReference type="ARBA" id="ARBA00022833"/>
    </source>
</evidence>
<feature type="compositionally biased region" description="Basic and acidic residues" evidence="8">
    <location>
        <begin position="144"/>
        <end position="156"/>
    </location>
</feature>